<dbReference type="Proteomes" id="UP000004994">
    <property type="component" value="Chromosome 1"/>
</dbReference>
<evidence type="ECO:0000313" key="2">
    <source>
        <dbReference type="Proteomes" id="UP000004994"/>
    </source>
</evidence>
<protein>
    <submittedName>
        <fullName evidence="1">Uncharacterized protein</fullName>
    </submittedName>
</protein>
<dbReference type="InParanoid" id="A0A3Q7EBQ2"/>
<reference evidence="1" key="2">
    <citation type="submission" date="2019-01" db="UniProtKB">
        <authorList>
            <consortium name="EnsemblPlants"/>
        </authorList>
    </citation>
    <scope>IDENTIFICATION</scope>
    <source>
        <strain evidence="1">cv. Heinz 1706</strain>
    </source>
</reference>
<dbReference type="AlphaFoldDB" id="A0A3Q7EBQ2"/>
<sequence length="57" mass="6763">MTAEDIFDITCAKVISYSSQHIYYHKEFLLTLYIYRSNPCILIISMRCCPTNYIKFS</sequence>
<dbReference type="Gramene" id="Solyc01g015010.1.1">
    <property type="protein sequence ID" value="Solyc01g015010.1.1.1"/>
    <property type="gene ID" value="Solyc01g015010.1"/>
</dbReference>
<dbReference type="PaxDb" id="4081-Solyc01g015010.1.1"/>
<proteinExistence type="predicted"/>
<name>A0A3Q7EBQ2_SOLLC</name>
<dbReference type="EnsemblPlants" id="Solyc01g015010.1.1">
    <property type="protein sequence ID" value="Solyc01g015010.1.1.1"/>
    <property type="gene ID" value="Solyc01g015010.1"/>
</dbReference>
<reference evidence="1" key="1">
    <citation type="journal article" date="2012" name="Nature">
        <title>The tomato genome sequence provides insights into fleshy fruit evolution.</title>
        <authorList>
            <consortium name="Tomato Genome Consortium"/>
        </authorList>
    </citation>
    <scope>NUCLEOTIDE SEQUENCE [LARGE SCALE GENOMIC DNA]</scope>
    <source>
        <strain evidence="1">cv. Heinz 1706</strain>
    </source>
</reference>
<keyword evidence="2" id="KW-1185">Reference proteome</keyword>
<evidence type="ECO:0000313" key="1">
    <source>
        <dbReference type="EnsemblPlants" id="Solyc01g015010.1.1.1"/>
    </source>
</evidence>
<organism evidence="1">
    <name type="scientific">Solanum lycopersicum</name>
    <name type="common">Tomato</name>
    <name type="synonym">Lycopersicon esculentum</name>
    <dbReference type="NCBI Taxonomy" id="4081"/>
    <lineage>
        <taxon>Eukaryota</taxon>
        <taxon>Viridiplantae</taxon>
        <taxon>Streptophyta</taxon>
        <taxon>Embryophyta</taxon>
        <taxon>Tracheophyta</taxon>
        <taxon>Spermatophyta</taxon>
        <taxon>Magnoliopsida</taxon>
        <taxon>eudicotyledons</taxon>
        <taxon>Gunneridae</taxon>
        <taxon>Pentapetalae</taxon>
        <taxon>asterids</taxon>
        <taxon>lamiids</taxon>
        <taxon>Solanales</taxon>
        <taxon>Solanaceae</taxon>
        <taxon>Solanoideae</taxon>
        <taxon>Solaneae</taxon>
        <taxon>Solanum</taxon>
        <taxon>Solanum subgen. Lycopersicon</taxon>
    </lineage>
</organism>
<accession>A0A3Q7EBQ2</accession>